<proteinExistence type="predicted"/>
<dbReference type="RefSeq" id="WP_013253387.1">
    <property type="nucleotide sequence ID" value="NC_014364.1"/>
</dbReference>
<dbReference type="Gene3D" id="1.10.260.40">
    <property type="entry name" value="lambda repressor-like DNA-binding domains"/>
    <property type="match status" value="1"/>
</dbReference>
<dbReference type="PANTHER" id="PTHR30146:SF109">
    <property type="entry name" value="HTH-TYPE TRANSCRIPTIONAL REGULATOR GALS"/>
    <property type="match status" value="1"/>
</dbReference>
<evidence type="ECO:0000313" key="5">
    <source>
        <dbReference type="EMBL" id="ADK79923.1"/>
    </source>
</evidence>
<dbReference type="Pfam" id="PF00356">
    <property type="entry name" value="LacI"/>
    <property type="match status" value="1"/>
</dbReference>
<dbReference type="InterPro" id="IPR046335">
    <property type="entry name" value="LacI/GalR-like_sensor"/>
</dbReference>
<dbReference type="EMBL" id="CP002116">
    <property type="protein sequence ID" value="ADK79923.1"/>
    <property type="molecule type" value="Genomic_DNA"/>
</dbReference>
<evidence type="ECO:0000256" key="3">
    <source>
        <dbReference type="ARBA" id="ARBA00023163"/>
    </source>
</evidence>
<keyword evidence="2" id="KW-0238">DNA-binding</keyword>
<feature type="domain" description="HTH lacI-type" evidence="4">
    <location>
        <begin position="1"/>
        <end position="55"/>
    </location>
</feature>
<evidence type="ECO:0000256" key="2">
    <source>
        <dbReference type="ARBA" id="ARBA00023125"/>
    </source>
</evidence>
<dbReference type="InterPro" id="IPR000843">
    <property type="entry name" value="HTH_LacI"/>
</dbReference>
<dbReference type="HOGENOM" id="CLU_037628_6_2_12"/>
<gene>
    <name evidence="5" type="ordered locus">Spirs_0788</name>
</gene>
<organism evidence="5 6">
    <name type="scientific">Sediminispirochaeta smaragdinae (strain DSM 11293 / JCM 15392 / SEBR 4228)</name>
    <name type="common">Spirochaeta smaragdinae</name>
    <dbReference type="NCBI Taxonomy" id="573413"/>
    <lineage>
        <taxon>Bacteria</taxon>
        <taxon>Pseudomonadati</taxon>
        <taxon>Spirochaetota</taxon>
        <taxon>Spirochaetia</taxon>
        <taxon>Spirochaetales</taxon>
        <taxon>Spirochaetaceae</taxon>
        <taxon>Sediminispirochaeta</taxon>
    </lineage>
</organism>
<protein>
    <submittedName>
        <fullName evidence="5">Transcriptional regulator, LacI family</fullName>
    </submittedName>
</protein>
<evidence type="ECO:0000313" key="6">
    <source>
        <dbReference type="Proteomes" id="UP000002318"/>
    </source>
</evidence>
<dbReference type="eggNOG" id="COG1609">
    <property type="taxonomic scope" value="Bacteria"/>
</dbReference>
<accession>E1RC43</accession>
<dbReference type="Pfam" id="PF13377">
    <property type="entry name" value="Peripla_BP_3"/>
    <property type="match status" value="1"/>
</dbReference>
<name>E1RC43_SEDSS</name>
<dbReference type="GO" id="GO:0000976">
    <property type="term" value="F:transcription cis-regulatory region binding"/>
    <property type="evidence" value="ECO:0007669"/>
    <property type="project" value="TreeGrafter"/>
</dbReference>
<dbReference type="AlphaFoldDB" id="E1RC43"/>
<dbReference type="SUPFAM" id="SSF53822">
    <property type="entry name" value="Periplasmic binding protein-like I"/>
    <property type="match status" value="1"/>
</dbReference>
<sequence length="342" mass="37722">MGIRKIAQIAGVSVSTVSRVLNGTKPVSDDLRERVEQAIQDVGYVPDYVARSMVLKKSFTVGVIMPNTSELYHQAIFYSIEKVLDQYGYKALLCLVKDPDDAQHQNNESGYLEVLVKSRTDGIIMMHESSRPEIYSRLHDNTIPMVQCNIDIRNIGYPQVRIDDFAAAYDGTSYLLGLGHTNIGVISTVSYSMAEKRIGGYRKALADHGIQFDKHRIIYSEDGPAYTRVSFGAGKAAMRQLLDTTKGVTAVFVMSDEMAVGAFQAVREAGLSIPHDISILGFDGIELGAFTNPQLTSIEQPIGQLGTIAAKKLMAMISGNTIEQDEILRYQLRVRSSCRNIS</sequence>
<dbReference type="Gene3D" id="3.40.50.2300">
    <property type="match status" value="2"/>
</dbReference>
<dbReference type="GO" id="GO:0003700">
    <property type="term" value="F:DNA-binding transcription factor activity"/>
    <property type="evidence" value="ECO:0007669"/>
    <property type="project" value="TreeGrafter"/>
</dbReference>
<dbReference type="InterPro" id="IPR028082">
    <property type="entry name" value="Peripla_BP_I"/>
</dbReference>
<dbReference type="SUPFAM" id="SSF47413">
    <property type="entry name" value="lambda repressor-like DNA-binding domains"/>
    <property type="match status" value="1"/>
</dbReference>
<dbReference type="Proteomes" id="UP000002318">
    <property type="component" value="Chromosome"/>
</dbReference>
<dbReference type="STRING" id="573413.Spirs_0788"/>
<dbReference type="KEGG" id="ssm:Spirs_0788"/>
<dbReference type="PROSITE" id="PS50932">
    <property type="entry name" value="HTH_LACI_2"/>
    <property type="match status" value="1"/>
</dbReference>
<evidence type="ECO:0000256" key="1">
    <source>
        <dbReference type="ARBA" id="ARBA00023015"/>
    </source>
</evidence>
<keyword evidence="3" id="KW-0804">Transcription</keyword>
<dbReference type="CDD" id="cd01392">
    <property type="entry name" value="HTH_LacI"/>
    <property type="match status" value="1"/>
</dbReference>
<evidence type="ECO:0000259" key="4">
    <source>
        <dbReference type="PROSITE" id="PS50932"/>
    </source>
</evidence>
<dbReference type="PANTHER" id="PTHR30146">
    <property type="entry name" value="LACI-RELATED TRANSCRIPTIONAL REPRESSOR"/>
    <property type="match status" value="1"/>
</dbReference>
<reference evidence="5 6" key="1">
    <citation type="journal article" date="2010" name="Stand. Genomic Sci.">
        <title>Complete genome sequence of Spirochaeta smaragdinae type strain (SEBR 4228).</title>
        <authorList>
            <person name="Mavromatis K."/>
            <person name="Yasawong M."/>
            <person name="Chertkov O."/>
            <person name="Lapidus A."/>
            <person name="Lucas S."/>
            <person name="Nolan M."/>
            <person name="Del Rio T.G."/>
            <person name="Tice H."/>
            <person name="Cheng J.F."/>
            <person name="Pitluck S."/>
            <person name="Liolios K."/>
            <person name="Ivanova N."/>
            <person name="Tapia R."/>
            <person name="Han C."/>
            <person name="Bruce D."/>
            <person name="Goodwin L."/>
            <person name="Pati A."/>
            <person name="Chen A."/>
            <person name="Palaniappan K."/>
            <person name="Land M."/>
            <person name="Hauser L."/>
            <person name="Chang Y.J."/>
            <person name="Jeffries C.D."/>
            <person name="Detter J.C."/>
            <person name="Rohde M."/>
            <person name="Brambilla E."/>
            <person name="Spring S."/>
            <person name="Goker M."/>
            <person name="Sikorski J."/>
            <person name="Woyke T."/>
            <person name="Bristow J."/>
            <person name="Eisen J.A."/>
            <person name="Markowitz V."/>
            <person name="Hugenholtz P."/>
            <person name="Klenk H.P."/>
            <person name="Kyrpides N.C."/>
        </authorList>
    </citation>
    <scope>NUCLEOTIDE SEQUENCE [LARGE SCALE GENOMIC DNA]</scope>
    <source>
        <strain evidence="6">DSM 11293 / JCM 15392 / SEBR 4228</strain>
    </source>
</reference>
<dbReference type="SMART" id="SM00354">
    <property type="entry name" value="HTH_LACI"/>
    <property type="match status" value="1"/>
</dbReference>
<keyword evidence="1" id="KW-0805">Transcription regulation</keyword>
<dbReference type="CDD" id="cd06267">
    <property type="entry name" value="PBP1_LacI_sugar_binding-like"/>
    <property type="match status" value="1"/>
</dbReference>
<dbReference type="InterPro" id="IPR010982">
    <property type="entry name" value="Lambda_DNA-bd_dom_sf"/>
</dbReference>
<keyword evidence="6" id="KW-1185">Reference proteome</keyword>